<dbReference type="EMBL" id="JBBNAF010000004">
    <property type="protein sequence ID" value="KAK9152179.1"/>
    <property type="molecule type" value="Genomic_DNA"/>
</dbReference>
<evidence type="ECO:0000313" key="2">
    <source>
        <dbReference type="EMBL" id="KAK9152179.1"/>
    </source>
</evidence>
<proteinExistence type="predicted"/>
<feature type="domain" description="FBD" evidence="1">
    <location>
        <begin position="78"/>
        <end position="153"/>
    </location>
</feature>
<keyword evidence="3" id="KW-1185">Reference proteome</keyword>
<evidence type="ECO:0000259" key="1">
    <source>
        <dbReference type="SMART" id="SM00579"/>
    </source>
</evidence>
<gene>
    <name evidence="2" type="ORF">Syun_010488</name>
</gene>
<dbReference type="InterPro" id="IPR006566">
    <property type="entry name" value="FBD"/>
</dbReference>
<dbReference type="Proteomes" id="UP001420932">
    <property type="component" value="Unassembled WGS sequence"/>
</dbReference>
<organism evidence="2 3">
    <name type="scientific">Stephania yunnanensis</name>
    <dbReference type="NCBI Taxonomy" id="152371"/>
    <lineage>
        <taxon>Eukaryota</taxon>
        <taxon>Viridiplantae</taxon>
        <taxon>Streptophyta</taxon>
        <taxon>Embryophyta</taxon>
        <taxon>Tracheophyta</taxon>
        <taxon>Spermatophyta</taxon>
        <taxon>Magnoliopsida</taxon>
        <taxon>Ranunculales</taxon>
        <taxon>Menispermaceae</taxon>
        <taxon>Menispermoideae</taxon>
        <taxon>Cissampelideae</taxon>
        <taxon>Stephania</taxon>
    </lineage>
</organism>
<dbReference type="SMART" id="SM00579">
    <property type="entry name" value="FBD"/>
    <property type="match status" value="1"/>
</dbReference>
<dbReference type="AlphaFoldDB" id="A0AAP0KIE1"/>
<name>A0AAP0KIE1_9MAGN</name>
<sequence>MILGSLSQFHNLKYLELESWVSRHCVLAIMHLLNVSHQVEIVFLQIMLISRSLTLDKDKGLLTSANMEECSKLVLSNGCMFLHLKVFEIDHVIGRVNESVLLQMVLNYAVVLKKMLITFKHYAQPNEEEGQKIMRKMLLKVPRASSNVAILFS</sequence>
<accession>A0AAP0KIE1</accession>
<comment type="caution">
    <text evidence="2">The sequence shown here is derived from an EMBL/GenBank/DDBJ whole genome shotgun (WGS) entry which is preliminary data.</text>
</comment>
<evidence type="ECO:0000313" key="3">
    <source>
        <dbReference type="Proteomes" id="UP001420932"/>
    </source>
</evidence>
<protein>
    <recommendedName>
        <fullName evidence="1">FBD domain-containing protein</fullName>
    </recommendedName>
</protein>
<reference evidence="2 3" key="1">
    <citation type="submission" date="2024-01" db="EMBL/GenBank/DDBJ databases">
        <title>Genome assemblies of Stephania.</title>
        <authorList>
            <person name="Yang L."/>
        </authorList>
    </citation>
    <scope>NUCLEOTIDE SEQUENCE [LARGE SCALE GENOMIC DNA]</scope>
    <source>
        <strain evidence="2">YNDBR</strain>
        <tissue evidence="2">Leaf</tissue>
    </source>
</reference>